<protein>
    <submittedName>
        <fullName evidence="1">Uncharacterized protein</fullName>
    </submittedName>
</protein>
<dbReference type="EMBL" id="HACM01004702">
    <property type="protein sequence ID" value="CRZ05144.1"/>
    <property type="molecule type" value="Transcribed_RNA"/>
</dbReference>
<reference evidence="1" key="1">
    <citation type="submission" date="2015-04" db="EMBL/GenBank/DDBJ databases">
        <title>The genome sequence of the plant pathogenic Rhizarian Plasmodiophora brassicae reveals insights in its biotrophic life cycle and the origin of chitin synthesis.</title>
        <authorList>
            <person name="Schwelm A."/>
            <person name="Fogelqvist J."/>
            <person name="Knaust A."/>
            <person name="Julke S."/>
            <person name="Lilja T."/>
            <person name="Dhandapani V."/>
            <person name="Bonilla-Rosso G."/>
            <person name="Karlsson M."/>
            <person name="Shevchenko A."/>
            <person name="Choi S.R."/>
            <person name="Kim H.G."/>
            <person name="Park J.Y."/>
            <person name="Lim Y.P."/>
            <person name="Ludwig-Muller J."/>
            <person name="Dixelius C."/>
        </authorList>
    </citation>
    <scope>NUCLEOTIDE SEQUENCE</scope>
    <source>
        <tissue evidence="1">Potato root galls</tissue>
    </source>
</reference>
<feature type="non-terminal residue" evidence="1">
    <location>
        <position position="108"/>
    </location>
</feature>
<evidence type="ECO:0000313" key="1">
    <source>
        <dbReference type="EMBL" id="CRZ05144.1"/>
    </source>
</evidence>
<name>A0A0H5R9N3_9EUKA</name>
<accession>A0A0H5R9N3</accession>
<sequence>TSDQEHVFQPSLMFAQLQSFGLKAFMGLLENIPSLVSQDTLSAITASTNFVRNLLQVARMPIPLHEASDLRDLEMRCSHLGMLLHDKFASDQSNFGVKSVDSKQLRDE</sequence>
<feature type="non-terminal residue" evidence="1">
    <location>
        <position position="1"/>
    </location>
</feature>
<proteinExistence type="predicted"/>
<organism evidence="1">
    <name type="scientific">Spongospora subterranea</name>
    <dbReference type="NCBI Taxonomy" id="70186"/>
    <lineage>
        <taxon>Eukaryota</taxon>
        <taxon>Sar</taxon>
        <taxon>Rhizaria</taxon>
        <taxon>Endomyxa</taxon>
        <taxon>Phytomyxea</taxon>
        <taxon>Plasmodiophorida</taxon>
        <taxon>Plasmodiophoridae</taxon>
        <taxon>Spongospora</taxon>
    </lineage>
</organism>
<dbReference type="AlphaFoldDB" id="A0A0H5R9N3"/>